<evidence type="ECO:0000256" key="1">
    <source>
        <dbReference type="SAM" id="Phobius"/>
    </source>
</evidence>
<reference evidence="2 3" key="1">
    <citation type="submission" date="2020-10" db="EMBL/GenBank/DDBJ databases">
        <title>Sequencing the genomes of 1000 actinobacteria strains.</title>
        <authorList>
            <person name="Klenk H.-P."/>
        </authorList>
    </citation>
    <scope>NUCLEOTIDE SEQUENCE [LARGE SCALE GENOMIC DNA]</scope>
    <source>
        <strain evidence="2 3">DSM 15474</strain>
    </source>
</reference>
<feature type="transmembrane region" description="Helical" evidence="1">
    <location>
        <begin position="34"/>
        <end position="52"/>
    </location>
</feature>
<name>A0ABR9J411_9MICC</name>
<keyword evidence="1" id="KW-0472">Membrane</keyword>
<evidence type="ECO:0000313" key="3">
    <source>
        <dbReference type="Proteomes" id="UP000636579"/>
    </source>
</evidence>
<sequence length="64" mass="6836">MRDASVTRKLATLVAALSLFAALAQLPGGVNNWWSFGLFVGCAVVWSVLAIVNPQRRTPHGQDG</sequence>
<keyword evidence="1" id="KW-0812">Transmembrane</keyword>
<evidence type="ECO:0008006" key="4">
    <source>
        <dbReference type="Google" id="ProtNLM"/>
    </source>
</evidence>
<evidence type="ECO:0000313" key="2">
    <source>
        <dbReference type="EMBL" id="MBE1513726.1"/>
    </source>
</evidence>
<keyword evidence="1" id="KW-1133">Transmembrane helix</keyword>
<dbReference type="EMBL" id="JADBEE010000001">
    <property type="protein sequence ID" value="MBE1513726.1"/>
    <property type="molecule type" value="Genomic_DNA"/>
</dbReference>
<comment type="caution">
    <text evidence="2">The sequence shown here is derived from an EMBL/GenBank/DDBJ whole genome shotgun (WGS) entry which is preliminary data.</text>
</comment>
<dbReference type="Proteomes" id="UP000636579">
    <property type="component" value="Unassembled WGS sequence"/>
</dbReference>
<keyword evidence="3" id="KW-1185">Reference proteome</keyword>
<accession>A0ABR9J411</accession>
<organism evidence="2 3">
    <name type="scientific">Nesterenkonia halotolerans</name>
    <dbReference type="NCBI Taxonomy" id="225325"/>
    <lineage>
        <taxon>Bacteria</taxon>
        <taxon>Bacillati</taxon>
        <taxon>Actinomycetota</taxon>
        <taxon>Actinomycetes</taxon>
        <taxon>Micrococcales</taxon>
        <taxon>Micrococcaceae</taxon>
        <taxon>Nesterenkonia</taxon>
    </lineage>
</organism>
<protein>
    <recommendedName>
        <fullName evidence="4">DUF3329 domain-containing protein</fullName>
    </recommendedName>
</protein>
<gene>
    <name evidence="2" type="ORF">H4W26_000481</name>
</gene>
<proteinExistence type="predicted"/>